<comment type="caution">
    <text evidence="2">The sequence shown here is derived from an EMBL/GenBank/DDBJ whole genome shotgun (WGS) entry which is preliminary data.</text>
</comment>
<protein>
    <recommendedName>
        <fullName evidence="1">N-acetyltransferase domain-containing protein</fullName>
    </recommendedName>
</protein>
<organism evidence="2 3">
    <name type="scientific">Halalkalicoccus paucihalophilus</name>
    <dbReference type="NCBI Taxonomy" id="1008153"/>
    <lineage>
        <taxon>Archaea</taxon>
        <taxon>Methanobacteriati</taxon>
        <taxon>Methanobacteriota</taxon>
        <taxon>Stenosarchaea group</taxon>
        <taxon>Halobacteria</taxon>
        <taxon>Halobacteriales</taxon>
        <taxon>Halococcaceae</taxon>
        <taxon>Halalkalicoccus</taxon>
    </lineage>
</organism>
<dbReference type="OrthoDB" id="299799at2157"/>
<evidence type="ECO:0000259" key="1">
    <source>
        <dbReference type="PROSITE" id="PS51186"/>
    </source>
</evidence>
<dbReference type="CDD" id="cd04301">
    <property type="entry name" value="NAT_SF"/>
    <property type="match status" value="1"/>
</dbReference>
<sequence length="374" mass="41026">MAQSVETGGQADRYAFRLFEPLDEAAFISLYDETFGDGSEEWFEWKYTENPAAGYVPIVVATHDGELVGARPCVPFRMRVGDRTVEAIRFGDTMVHPDHRRRGLFTRMTQRTVEYYAALDTAFGFNHPNENSLPGYRTLGGRVIGRFPVAYRVQNPAALADGRVDGPAAVGVSATTPLARAYLDGRARLSLSSDSGISVTRHATTPAETLAALYEAGPPAGIHAERTPEFYAWRFRNPQWEYRTYVAHAEGPVAGIVTGTRRIDGATVTTLAEAVPMAGTDDRRDAFAALVGRIVEDADDADLLAYSGRAIPEGILAAAGFRRDDRPPLSWLARPNLLVAHELGDEAFSEWKVNGVSLLEPENWSLSFCEQDAR</sequence>
<dbReference type="GO" id="GO:0016747">
    <property type="term" value="F:acyltransferase activity, transferring groups other than amino-acyl groups"/>
    <property type="evidence" value="ECO:0007669"/>
    <property type="project" value="InterPro"/>
</dbReference>
<evidence type="ECO:0000313" key="2">
    <source>
        <dbReference type="EMBL" id="KYH25590.1"/>
    </source>
</evidence>
<dbReference type="Pfam" id="PF13527">
    <property type="entry name" value="Acetyltransf_9"/>
    <property type="match status" value="1"/>
</dbReference>
<keyword evidence="3" id="KW-1185">Reference proteome</keyword>
<dbReference type="PATRIC" id="fig|1008153.3.peg.2307"/>
<reference evidence="2 3" key="1">
    <citation type="submission" date="2016-02" db="EMBL/GenBank/DDBJ databases">
        <title>Genome sequence of Halalkalicoccus paucihalophilus DSM 24557.</title>
        <authorList>
            <person name="Poehlein A."/>
            <person name="Daniel R."/>
        </authorList>
    </citation>
    <scope>NUCLEOTIDE SEQUENCE [LARGE SCALE GENOMIC DNA]</scope>
    <source>
        <strain evidence="2 3">DSM 24557</strain>
    </source>
</reference>
<gene>
    <name evidence="2" type="ORF">HAPAU_22650</name>
</gene>
<dbReference type="PROSITE" id="PS51186">
    <property type="entry name" value="GNAT"/>
    <property type="match status" value="1"/>
</dbReference>
<dbReference type="InterPro" id="IPR000182">
    <property type="entry name" value="GNAT_dom"/>
</dbReference>
<dbReference type="Proteomes" id="UP000075321">
    <property type="component" value="Unassembled WGS sequence"/>
</dbReference>
<accession>A0A151ADF5</accession>
<name>A0A151ADF5_9EURY</name>
<feature type="domain" description="N-acetyltransferase" evidence="1">
    <location>
        <begin position="14"/>
        <end position="162"/>
    </location>
</feature>
<dbReference type="RefSeq" id="WP_066382515.1">
    <property type="nucleotide sequence ID" value="NZ_LTAZ01000005.1"/>
</dbReference>
<dbReference type="InterPro" id="IPR016181">
    <property type="entry name" value="Acyl_CoA_acyltransferase"/>
</dbReference>
<proteinExistence type="predicted"/>
<dbReference type="Gene3D" id="3.40.630.30">
    <property type="match status" value="1"/>
</dbReference>
<dbReference type="AlphaFoldDB" id="A0A151ADF5"/>
<evidence type="ECO:0000313" key="3">
    <source>
        <dbReference type="Proteomes" id="UP000075321"/>
    </source>
</evidence>
<dbReference type="EMBL" id="LTAZ01000005">
    <property type="protein sequence ID" value="KYH25590.1"/>
    <property type="molecule type" value="Genomic_DNA"/>
</dbReference>
<dbReference type="SUPFAM" id="SSF55729">
    <property type="entry name" value="Acyl-CoA N-acyltransferases (Nat)"/>
    <property type="match status" value="1"/>
</dbReference>